<comment type="caution">
    <text evidence="1">The sequence shown here is derived from an EMBL/GenBank/DDBJ whole genome shotgun (WGS) entry which is preliminary data.</text>
</comment>
<organism evidence="1 2">
    <name type="scientific">Pistacia atlantica</name>
    <dbReference type="NCBI Taxonomy" id="434234"/>
    <lineage>
        <taxon>Eukaryota</taxon>
        <taxon>Viridiplantae</taxon>
        <taxon>Streptophyta</taxon>
        <taxon>Embryophyta</taxon>
        <taxon>Tracheophyta</taxon>
        <taxon>Spermatophyta</taxon>
        <taxon>Magnoliopsida</taxon>
        <taxon>eudicotyledons</taxon>
        <taxon>Gunneridae</taxon>
        <taxon>Pentapetalae</taxon>
        <taxon>rosids</taxon>
        <taxon>malvids</taxon>
        <taxon>Sapindales</taxon>
        <taxon>Anacardiaceae</taxon>
        <taxon>Pistacia</taxon>
    </lineage>
</organism>
<accession>A0ACC1B2G3</accession>
<gene>
    <name evidence="1" type="ORF">Patl1_25579</name>
</gene>
<dbReference type="Proteomes" id="UP001164250">
    <property type="component" value="Chromosome 7"/>
</dbReference>
<evidence type="ECO:0000313" key="2">
    <source>
        <dbReference type="Proteomes" id="UP001164250"/>
    </source>
</evidence>
<proteinExistence type="predicted"/>
<evidence type="ECO:0000313" key="1">
    <source>
        <dbReference type="EMBL" id="KAJ0093111.1"/>
    </source>
</evidence>
<sequence length="192" mass="20511">MASTYKPETPSRSEKQSPAGGNCSAVDVTLRVLLFAASLSAVVVMVTSKETKLVALAVPPFSIRVPSKFTYSPAFIYFVVALSIAIVYSFITTLVSLSVMAKRVSPKLYLLLLAFWDVVMLGLVGSATGASTAVAYIGLKGNNHTGWSEICSVYGKYCRHIGSASAVALVASILLILLSVLSTYSLYKRVRD</sequence>
<reference evidence="2" key="1">
    <citation type="journal article" date="2023" name="G3 (Bethesda)">
        <title>Genome assembly and association tests identify interacting loci associated with vigor, precocity, and sex in interspecific pistachio rootstocks.</title>
        <authorList>
            <person name="Palmer W."/>
            <person name="Jacygrad E."/>
            <person name="Sagayaradj S."/>
            <person name="Cavanaugh K."/>
            <person name="Han R."/>
            <person name="Bertier L."/>
            <person name="Beede B."/>
            <person name="Kafkas S."/>
            <person name="Golino D."/>
            <person name="Preece J."/>
            <person name="Michelmore R."/>
        </authorList>
    </citation>
    <scope>NUCLEOTIDE SEQUENCE [LARGE SCALE GENOMIC DNA]</scope>
</reference>
<dbReference type="EMBL" id="CM047903">
    <property type="protein sequence ID" value="KAJ0093111.1"/>
    <property type="molecule type" value="Genomic_DNA"/>
</dbReference>
<protein>
    <submittedName>
        <fullName evidence="1">Uncharacterized protein</fullName>
    </submittedName>
</protein>
<keyword evidence="2" id="KW-1185">Reference proteome</keyword>
<name>A0ACC1B2G3_9ROSI</name>